<reference evidence="2 3" key="1">
    <citation type="submission" date="2018-09" db="EMBL/GenBank/DDBJ databases">
        <authorList>
            <person name="Zhu H."/>
        </authorList>
    </citation>
    <scope>NUCLEOTIDE SEQUENCE [LARGE SCALE GENOMIC DNA]</scope>
    <source>
        <strain evidence="2 3">K1S02-61</strain>
    </source>
</reference>
<evidence type="ECO:0000313" key="3">
    <source>
        <dbReference type="Proteomes" id="UP000284006"/>
    </source>
</evidence>
<accession>A0A418XW22</accession>
<keyword evidence="3" id="KW-1185">Reference proteome</keyword>
<feature type="region of interest" description="Disordered" evidence="1">
    <location>
        <begin position="104"/>
        <end position="123"/>
    </location>
</feature>
<dbReference type="RefSeq" id="WP_119810734.1">
    <property type="nucleotide sequence ID" value="NZ_QYUP01000103.1"/>
</dbReference>
<dbReference type="EMBL" id="QYUP01000103">
    <property type="protein sequence ID" value="RJG16972.1"/>
    <property type="molecule type" value="Genomic_DNA"/>
</dbReference>
<proteinExistence type="predicted"/>
<protein>
    <submittedName>
        <fullName evidence="2">Uncharacterized protein</fullName>
    </submittedName>
</protein>
<name>A0A418XW22_9BURK</name>
<comment type="caution">
    <text evidence="2">The sequence shown here is derived from an EMBL/GenBank/DDBJ whole genome shotgun (WGS) entry which is preliminary data.</text>
</comment>
<evidence type="ECO:0000256" key="1">
    <source>
        <dbReference type="SAM" id="MobiDB-lite"/>
    </source>
</evidence>
<sequence length="123" mass="13673">MEREKIGRSKARALVAENKDAGAVILCEDTGWTIRLVIGESELCVTPNDSGQTTWQSVDDCLTFVGELGVDSIDLQVDQSDDIGADPEYDDWIRKEVQLAIDDPAPPFRPRKLKNVLQRSKLS</sequence>
<dbReference type="Proteomes" id="UP000284006">
    <property type="component" value="Unassembled WGS sequence"/>
</dbReference>
<gene>
    <name evidence="2" type="ORF">D3872_10570</name>
</gene>
<dbReference type="AlphaFoldDB" id="A0A418XW22"/>
<organism evidence="2 3">
    <name type="scientific">Massilia cavernae</name>
    <dbReference type="NCBI Taxonomy" id="2320864"/>
    <lineage>
        <taxon>Bacteria</taxon>
        <taxon>Pseudomonadati</taxon>
        <taxon>Pseudomonadota</taxon>
        <taxon>Betaproteobacteria</taxon>
        <taxon>Burkholderiales</taxon>
        <taxon>Oxalobacteraceae</taxon>
        <taxon>Telluria group</taxon>
        <taxon>Massilia</taxon>
    </lineage>
</organism>
<evidence type="ECO:0000313" key="2">
    <source>
        <dbReference type="EMBL" id="RJG16972.1"/>
    </source>
</evidence>